<gene>
    <name evidence="2" type="ORF">CK203_050957</name>
</gene>
<comment type="caution">
    <text evidence="2">The sequence shown here is derived from an EMBL/GenBank/DDBJ whole genome shotgun (WGS) entry which is preliminary data.</text>
</comment>
<dbReference type="Pfam" id="PF25597">
    <property type="entry name" value="SH3_retrovirus"/>
    <property type="match status" value="1"/>
</dbReference>
<evidence type="ECO:0000313" key="2">
    <source>
        <dbReference type="EMBL" id="RVW78774.1"/>
    </source>
</evidence>
<protein>
    <recommendedName>
        <fullName evidence="1">Retroviral polymerase SH3-like domain-containing protein</fullName>
    </recommendedName>
</protein>
<proteinExistence type="predicted"/>
<dbReference type="AlphaFoldDB" id="A0A438H2C7"/>
<organism evidence="2 3">
    <name type="scientific">Vitis vinifera</name>
    <name type="common">Grape</name>
    <dbReference type="NCBI Taxonomy" id="29760"/>
    <lineage>
        <taxon>Eukaryota</taxon>
        <taxon>Viridiplantae</taxon>
        <taxon>Streptophyta</taxon>
        <taxon>Embryophyta</taxon>
        <taxon>Tracheophyta</taxon>
        <taxon>Spermatophyta</taxon>
        <taxon>Magnoliopsida</taxon>
        <taxon>eudicotyledons</taxon>
        <taxon>Gunneridae</taxon>
        <taxon>Pentapetalae</taxon>
        <taxon>rosids</taxon>
        <taxon>Vitales</taxon>
        <taxon>Vitaceae</taxon>
        <taxon>Viteae</taxon>
        <taxon>Vitis</taxon>
    </lineage>
</organism>
<feature type="domain" description="Retroviral polymerase SH3-like" evidence="1">
    <location>
        <begin position="42"/>
        <end position="74"/>
    </location>
</feature>
<evidence type="ECO:0000259" key="1">
    <source>
        <dbReference type="Pfam" id="PF25597"/>
    </source>
</evidence>
<dbReference type="InterPro" id="IPR057670">
    <property type="entry name" value="SH3_retrovirus"/>
</dbReference>
<reference evidence="2 3" key="1">
    <citation type="journal article" date="2018" name="PLoS Genet.">
        <title>Population sequencing reveals clonal diversity and ancestral inbreeding in the grapevine cultivar Chardonnay.</title>
        <authorList>
            <person name="Roach M.J."/>
            <person name="Johnson D.L."/>
            <person name="Bohlmann J."/>
            <person name="van Vuuren H.J."/>
            <person name="Jones S.J."/>
            <person name="Pretorius I.S."/>
            <person name="Schmidt S.A."/>
            <person name="Borneman A.R."/>
        </authorList>
    </citation>
    <scope>NUCLEOTIDE SEQUENCE [LARGE SCALE GENOMIC DNA]</scope>
    <source>
        <strain evidence="3">cv. Chardonnay</strain>
        <tissue evidence="2">Leaf</tissue>
    </source>
</reference>
<name>A0A438H2C7_VITVI</name>
<dbReference type="Proteomes" id="UP000288805">
    <property type="component" value="Unassembled WGS sequence"/>
</dbReference>
<evidence type="ECO:0000313" key="3">
    <source>
        <dbReference type="Proteomes" id="UP000288805"/>
    </source>
</evidence>
<accession>A0A438H2C7</accession>
<dbReference type="EMBL" id="QGNW01000290">
    <property type="protein sequence ID" value="RVW78774.1"/>
    <property type="molecule type" value="Genomic_DNA"/>
</dbReference>
<sequence length="150" mass="17242">MKVSKHCRDDAILTTTYLINKMPTNALKHQVSKQLATKSSRYSSTKKGYKCYYAPTKKHDVTMDVTFVENQSYFNRTYLQGDNISRLENWVDWHVKGIETEKKYIVAGSVHADKGDRNKVVANLNPTDNPSNLFYNQLDSVSTNFLLKIL</sequence>